<reference evidence="4 5" key="1">
    <citation type="submission" date="2017-05" db="EMBL/GenBank/DDBJ databases">
        <authorList>
            <person name="Song R."/>
            <person name="Chenine A.L."/>
            <person name="Ruprecht R.M."/>
        </authorList>
    </citation>
    <scope>NUCLEOTIDE SEQUENCE [LARGE SCALE GENOMIC DNA]</scope>
    <source>
        <strain evidence="4 5">CECT 8899</strain>
    </source>
</reference>
<dbReference type="AlphaFoldDB" id="A0A238LED2"/>
<keyword evidence="5" id="KW-1185">Reference proteome</keyword>
<organism evidence="4 5">
    <name type="scientific">Flavimaricola marinus</name>
    <dbReference type="NCBI Taxonomy" id="1819565"/>
    <lineage>
        <taxon>Bacteria</taxon>
        <taxon>Pseudomonadati</taxon>
        <taxon>Pseudomonadota</taxon>
        <taxon>Alphaproteobacteria</taxon>
        <taxon>Rhodobacterales</taxon>
        <taxon>Paracoccaceae</taxon>
        <taxon>Flavimaricola</taxon>
    </lineage>
</organism>
<proteinExistence type="inferred from homology"/>
<dbReference type="EC" id="1.5.1.36" evidence="4"/>
<evidence type="ECO:0000259" key="3">
    <source>
        <dbReference type="SMART" id="SM00903"/>
    </source>
</evidence>
<dbReference type="SUPFAM" id="SSF50475">
    <property type="entry name" value="FMN-binding split barrel"/>
    <property type="match status" value="1"/>
</dbReference>
<evidence type="ECO:0000313" key="4">
    <source>
        <dbReference type="EMBL" id="SMY08039.1"/>
    </source>
</evidence>
<evidence type="ECO:0000313" key="5">
    <source>
        <dbReference type="Proteomes" id="UP000201613"/>
    </source>
</evidence>
<dbReference type="Proteomes" id="UP000201613">
    <property type="component" value="Unassembled WGS sequence"/>
</dbReference>
<evidence type="ECO:0000256" key="1">
    <source>
        <dbReference type="ARBA" id="ARBA00008898"/>
    </source>
</evidence>
<sequence>METTPVLDSSPEFDPRALRDAFGQFASGITVVSLLDGDGRPTGVTVSSFSSLSLEPALCLFSLGKSQMSCKWIDSGNGFNINILSAEQEASAWQFAKPLEDKFDGVEWYAGRNALPVLKGSLCHFECAKWNVYDGGDHIIVVGQITHFERGDGDPLLFYRGKMATVAE</sequence>
<dbReference type="GO" id="GO:0010181">
    <property type="term" value="F:FMN binding"/>
    <property type="evidence" value="ECO:0007669"/>
    <property type="project" value="InterPro"/>
</dbReference>
<dbReference type="OrthoDB" id="9792858at2"/>
<accession>A0A238LED2</accession>
<dbReference type="InterPro" id="IPR050268">
    <property type="entry name" value="NADH-dep_flavin_reductase"/>
</dbReference>
<dbReference type="RefSeq" id="WP_093992214.1">
    <property type="nucleotide sequence ID" value="NZ_FXZK01000003.1"/>
</dbReference>
<dbReference type="InterPro" id="IPR002563">
    <property type="entry name" value="Flavin_Rdtase-like_dom"/>
</dbReference>
<dbReference type="Gene3D" id="2.30.110.10">
    <property type="entry name" value="Electron Transport, Fmn-binding Protein, Chain A"/>
    <property type="match status" value="1"/>
</dbReference>
<dbReference type="EMBL" id="FXZK01000003">
    <property type="protein sequence ID" value="SMY08039.1"/>
    <property type="molecule type" value="Genomic_DNA"/>
</dbReference>
<dbReference type="PANTHER" id="PTHR30466:SF11">
    <property type="entry name" value="FLAVIN-DEPENDENT MONOOXYGENASE, REDUCTASE SUBUNIT HSAB"/>
    <property type="match status" value="1"/>
</dbReference>
<dbReference type="GO" id="GO:0042602">
    <property type="term" value="F:riboflavin reductase (NADPH) activity"/>
    <property type="evidence" value="ECO:0007669"/>
    <property type="project" value="TreeGrafter"/>
</dbReference>
<evidence type="ECO:0000256" key="2">
    <source>
        <dbReference type="ARBA" id="ARBA00023002"/>
    </source>
</evidence>
<keyword evidence="2 4" id="KW-0560">Oxidoreductase</keyword>
<dbReference type="SMART" id="SM00903">
    <property type="entry name" value="Flavin_Reduct"/>
    <property type="match status" value="1"/>
</dbReference>
<name>A0A238LED2_9RHOB</name>
<comment type="similarity">
    <text evidence="1">Belongs to the non-flavoprotein flavin reductase family.</text>
</comment>
<feature type="domain" description="Flavin reductase like" evidence="3">
    <location>
        <begin position="22"/>
        <end position="165"/>
    </location>
</feature>
<gene>
    <name evidence="4" type="primary">C1-hpah</name>
    <name evidence="4" type="ORF">LOM8899_02186</name>
</gene>
<dbReference type="InterPro" id="IPR012349">
    <property type="entry name" value="Split_barrel_FMN-bd"/>
</dbReference>
<dbReference type="PANTHER" id="PTHR30466">
    <property type="entry name" value="FLAVIN REDUCTASE"/>
    <property type="match status" value="1"/>
</dbReference>
<protein>
    <submittedName>
        <fullName evidence="4">p-hydroxyphenylacetate 3-hydroxylase, reductase component</fullName>
        <ecNumber evidence="4">1.5.1.36</ecNumber>
    </submittedName>
</protein>
<dbReference type="GO" id="GO:0036382">
    <property type="term" value="F:flavin reductase (NADH) activity"/>
    <property type="evidence" value="ECO:0007669"/>
    <property type="project" value="UniProtKB-EC"/>
</dbReference>
<dbReference type="Pfam" id="PF01613">
    <property type="entry name" value="Flavin_Reduct"/>
    <property type="match status" value="1"/>
</dbReference>